<dbReference type="EnsemblPlants" id="OBART03G24860.1">
    <property type="protein sequence ID" value="OBART03G24860.1"/>
    <property type="gene ID" value="OBART03G24860"/>
</dbReference>
<reference evidence="2" key="2">
    <citation type="submission" date="2015-03" db="UniProtKB">
        <authorList>
            <consortium name="EnsemblPlants"/>
        </authorList>
    </citation>
    <scope>IDENTIFICATION</scope>
</reference>
<dbReference type="HOGENOM" id="CLU_1770889_0_0_1"/>
<keyword evidence="3" id="KW-1185">Reference proteome</keyword>
<feature type="region of interest" description="Disordered" evidence="1">
    <location>
        <begin position="50"/>
        <end position="78"/>
    </location>
</feature>
<sequence length="147" mass="15920">MEKRNSTDCCFIINLQPPLAFVSHFASSPTVVQQELNLWPLPVAHATISDGSGGLHRASSAVGNQEDGGGHDMSPSQEIKDEYFGHTNKGEKGMIRKEELGGDKPCLAQGVLKLGKIPIWNSRRVSSSLGSSIDWRGLAWGQAHEEP</sequence>
<accession>A0A0D3FKX7</accession>
<dbReference type="AlphaFoldDB" id="A0A0D3FKX7"/>
<dbReference type="PaxDb" id="65489-OBART03G24860.1"/>
<name>A0A0D3FKX7_9ORYZ</name>
<dbReference type="Proteomes" id="UP000026960">
    <property type="component" value="Chromosome 3"/>
</dbReference>
<dbReference type="Gramene" id="OBART03G24860.1">
    <property type="protein sequence ID" value="OBART03G24860.1"/>
    <property type="gene ID" value="OBART03G24860"/>
</dbReference>
<proteinExistence type="predicted"/>
<evidence type="ECO:0000313" key="2">
    <source>
        <dbReference type="EnsemblPlants" id="OBART03G24860.1"/>
    </source>
</evidence>
<evidence type="ECO:0000256" key="1">
    <source>
        <dbReference type="SAM" id="MobiDB-lite"/>
    </source>
</evidence>
<evidence type="ECO:0000313" key="3">
    <source>
        <dbReference type="Proteomes" id="UP000026960"/>
    </source>
</evidence>
<organism evidence="2">
    <name type="scientific">Oryza barthii</name>
    <dbReference type="NCBI Taxonomy" id="65489"/>
    <lineage>
        <taxon>Eukaryota</taxon>
        <taxon>Viridiplantae</taxon>
        <taxon>Streptophyta</taxon>
        <taxon>Embryophyta</taxon>
        <taxon>Tracheophyta</taxon>
        <taxon>Spermatophyta</taxon>
        <taxon>Magnoliopsida</taxon>
        <taxon>Liliopsida</taxon>
        <taxon>Poales</taxon>
        <taxon>Poaceae</taxon>
        <taxon>BOP clade</taxon>
        <taxon>Oryzoideae</taxon>
        <taxon>Oryzeae</taxon>
        <taxon>Oryzinae</taxon>
        <taxon>Oryza</taxon>
    </lineage>
</organism>
<protein>
    <submittedName>
        <fullName evidence="2">Uncharacterized protein</fullName>
    </submittedName>
</protein>
<reference evidence="2" key="1">
    <citation type="journal article" date="2009" name="Rice">
        <title>De Novo Next Generation Sequencing of Plant Genomes.</title>
        <authorList>
            <person name="Rounsley S."/>
            <person name="Marri P.R."/>
            <person name="Yu Y."/>
            <person name="He R."/>
            <person name="Sisneros N."/>
            <person name="Goicoechea J.L."/>
            <person name="Lee S.J."/>
            <person name="Angelova A."/>
            <person name="Kudrna D."/>
            <person name="Luo M."/>
            <person name="Affourtit J."/>
            <person name="Desany B."/>
            <person name="Knight J."/>
            <person name="Niazi F."/>
            <person name="Egholm M."/>
            <person name="Wing R.A."/>
        </authorList>
    </citation>
    <scope>NUCLEOTIDE SEQUENCE [LARGE SCALE GENOMIC DNA]</scope>
    <source>
        <strain evidence="2">cv. IRGC 105608</strain>
    </source>
</reference>